<proteinExistence type="predicted"/>
<protein>
    <submittedName>
        <fullName evidence="2">Uncharacterized protein</fullName>
    </submittedName>
</protein>
<sequence>MSADVARSYGGDDGGKGKQKPNLGGRAAGRLNTRDKTRNLSLKEITDTKGPVPIQFELRDKQTIMPLGDHAAHWSSYIGEVIKGVPLYYPSWLKVPKERKVALSTNIG</sequence>
<feature type="non-terminal residue" evidence="2">
    <location>
        <position position="108"/>
    </location>
</feature>
<name>A0A699L3Q8_TANCI</name>
<reference evidence="2" key="1">
    <citation type="journal article" date="2019" name="Sci. Rep.">
        <title>Draft genome of Tanacetum cinerariifolium, the natural source of mosquito coil.</title>
        <authorList>
            <person name="Yamashiro T."/>
            <person name="Shiraishi A."/>
            <person name="Satake H."/>
            <person name="Nakayama K."/>
        </authorList>
    </citation>
    <scope>NUCLEOTIDE SEQUENCE</scope>
</reference>
<evidence type="ECO:0000313" key="2">
    <source>
        <dbReference type="EMBL" id="GFB15722.1"/>
    </source>
</evidence>
<gene>
    <name evidence="2" type="ORF">Tci_687693</name>
</gene>
<comment type="caution">
    <text evidence="2">The sequence shown here is derived from an EMBL/GenBank/DDBJ whole genome shotgun (WGS) entry which is preliminary data.</text>
</comment>
<accession>A0A699L3Q8</accession>
<organism evidence="2">
    <name type="scientific">Tanacetum cinerariifolium</name>
    <name type="common">Dalmatian daisy</name>
    <name type="synonym">Chrysanthemum cinerariifolium</name>
    <dbReference type="NCBI Taxonomy" id="118510"/>
    <lineage>
        <taxon>Eukaryota</taxon>
        <taxon>Viridiplantae</taxon>
        <taxon>Streptophyta</taxon>
        <taxon>Embryophyta</taxon>
        <taxon>Tracheophyta</taxon>
        <taxon>Spermatophyta</taxon>
        <taxon>Magnoliopsida</taxon>
        <taxon>eudicotyledons</taxon>
        <taxon>Gunneridae</taxon>
        <taxon>Pentapetalae</taxon>
        <taxon>asterids</taxon>
        <taxon>campanulids</taxon>
        <taxon>Asterales</taxon>
        <taxon>Asteraceae</taxon>
        <taxon>Asteroideae</taxon>
        <taxon>Anthemideae</taxon>
        <taxon>Anthemidinae</taxon>
        <taxon>Tanacetum</taxon>
    </lineage>
</organism>
<feature type="region of interest" description="Disordered" evidence="1">
    <location>
        <begin position="1"/>
        <end position="39"/>
    </location>
</feature>
<dbReference type="EMBL" id="BKCJ010564411">
    <property type="protein sequence ID" value="GFB15722.1"/>
    <property type="molecule type" value="Genomic_DNA"/>
</dbReference>
<evidence type="ECO:0000256" key="1">
    <source>
        <dbReference type="SAM" id="MobiDB-lite"/>
    </source>
</evidence>
<dbReference type="AlphaFoldDB" id="A0A699L3Q8"/>